<keyword evidence="12" id="KW-0496">Mitochondrion</keyword>
<keyword evidence="18" id="KW-1185">Reference proteome</keyword>
<evidence type="ECO:0000256" key="4">
    <source>
        <dbReference type="ARBA" id="ARBA00022553"/>
    </source>
</evidence>
<dbReference type="Pfam" id="PF03372">
    <property type="entry name" value="Exo_endo_phos"/>
    <property type="match status" value="1"/>
</dbReference>
<evidence type="ECO:0000256" key="6">
    <source>
        <dbReference type="ARBA" id="ARBA00022722"/>
    </source>
</evidence>
<keyword evidence="9" id="KW-0269">Exonuclease</keyword>
<comment type="subcellular location">
    <subcellularLocation>
        <location evidence="2">Mitochondrion matrix</location>
    </subcellularLocation>
</comment>
<dbReference type="GO" id="GO:0046872">
    <property type="term" value="F:metal ion binding"/>
    <property type="evidence" value="ECO:0007669"/>
    <property type="project" value="UniProtKB-KW"/>
</dbReference>
<evidence type="ECO:0000259" key="15">
    <source>
        <dbReference type="Pfam" id="PF03372"/>
    </source>
</evidence>
<protein>
    <recommendedName>
        <fullName evidence="13">2',5'-phosphodiesterase 12</fullName>
    </recommendedName>
    <alternativeName>
        <fullName evidence="14">Mitochondrial deadenylase</fullName>
    </alternativeName>
</protein>
<accession>A0A7J6BII6</accession>
<keyword evidence="5" id="KW-0507">mRNA processing</keyword>
<name>A0A7J6BII6_AMEME</name>
<reference evidence="17 18" key="1">
    <citation type="submission" date="2020-02" db="EMBL/GenBank/DDBJ databases">
        <title>A chromosome-scale genome assembly of the black bullhead catfish (Ameiurus melas).</title>
        <authorList>
            <person name="Wen M."/>
            <person name="Zham M."/>
            <person name="Cabau C."/>
            <person name="Klopp C."/>
            <person name="Donnadieu C."/>
            <person name="Roques C."/>
            <person name="Bouchez O."/>
            <person name="Lampietro C."/>
            <person name="Jouanno E."/>
            <person name="Herpin A."/>
            <person name="Louis A."/>
            <person name="Berthelot C."/>
            <person name="Parey E."/>
            <person name="Roest-Crollius H."/>
            <person name="Braasch I."/>
            <person name="Postlethwait J."/>
            <person name="Robinson-Rechavi M."/>
            <person name="Echchiki A."/>
            <person name="Begum T."/>
            <person name="Montfort J."/>
            <person name="Schartl M."/>
            <person name="Bobe J."/>
            <person name="Guiguen Y."/>
        </authorList>
    </citation>
    <scope>NUCLEOTIDE SEQUENCE [LARGE SCALE GENOMIC DNA]</scope>
    <source>
        <strain evidence="17">M_S1</strain>
        <tissue evidence="17">Blood</tissue>
    </source>
</reference>
<keyword evidence="7" id="KW-0479">Metal-binding</keyword>
<dbReference type="Pfam" id="PF21171">
    <property type="entry name" value="PDE12-like_N"/>
    <property type="match status" value="1"/>
</dbReference>
<evidence type="ECO:0000313" key="17">
    <source>
        <dbReference type="EMBL" id="KAF4093941.1"/>
    </source>
</evidence>
<dbReference type="GO" id="GO:0006397">
    <property type="term" value="P:mRNA processing"/>
    <property type="evidence" value="ECO:0007669"/>
    <property type="project" value="UniProtKB-KW"/>
</dbReference>
<dbReference type="OrthoDB" id="412787at2759"/>
<evidence type="ECO:0000256" key="2">
    <source>
        <dbReference type="ARBA" id="ARBA00004305"/>
    </source>
</evidence>
<evidence type="ECO:0000256" key="9">
    <source>
        <dbReference type="ARBA" id="ARBA00022839"/>
    </source>
</evidence>
<keyword evidence="10" id="KW-0460">Magnesium</keyword>
<organism evidence="17 18">
    <name type="scientific">Ameiurus melas</name>
    <name type="common">Black bullhead</name>
    <name type="synonym">Silurus melas</name>
    <dbReference type="NCBI Taxonomy" id="219545"/>
    <lineage>
        <taxon>Eukaryota</taxon>
        <taxon>Metazoa</taxon>
        <taxon>Chordata</taxon>
        <taxon>Craniata</taxon>
        <taxon>Vertebrata</taxon>
        <taxon>Euteleostomi</taxon>
        <taxon>Actinopterygii</taxon>
        <taxon>Neopterygii</taxon>
        <taxon>Teleostei</taxon>
        <taxon>Ostariophysi</taxon>
        <taxon>Siluriformes</taxon>
        <taxon>Ictaluridae</taxon>
        <taxon>Ameiurus</taxon>
    </lineage>
</organism>
<dbReference type="FunFam" id="3.60.10.10:FF:000018">
    <property type="entry name" value="2',5'-phosphodiesterase 12"/>
    <property type="match status" value="1"/>
</dbReference>
<keyword evidence="11" id="KW-0809">Transit peptide</keyword>
<dbReference type="GO" id="GO:0000288">
    <property type="term" value="P:nuclear-transcribed mRNA catabolic process, deadenylation-dependent decay"/>
    <property type="evidence" value="ECO:0007669"/>
    <property type="project" value="TreeGrafter"/>
</dbReference>
<dbReference type="AlphaFoldDB" id="A0A7J6BII6"/>
<evidence type="ECO:0000256" key="11">
    <source>
        <dbReference type="ARBA" id="ARBA00022946"/>
    </source>
</evidence>
<evidence type="ECO:0000256" key="7">
    <source>
        <dbReference type="ARBA" id="ARBA00022723"/>
    </source>
</evidence>
<keyword evidence="4" id="KW-0597">Phosphoprotein</keyword>
<feature type="domain" description="Endonuclease/exonuclease/phosphatase" evidence="15">
    <location>
        <begin position="272"/>
        <end position="574"/>
    </location>
</feature>
<dbReference type="InterPro" id="IPR005135">
    <property type="entry name" value="Endo/exonuclease/phosphatase"/>
</dbReference>
<evidence type="ECO:0000259" key="16">
    <source>
        <dbReference type="Pfam" id="PF21171"/>
    </source>
</evidence>
<dbReference type="Gene3D" id="3.60.10.10">
    <property type="entry name" value="Endonuclease/exonuclease/phosphatase"/>
    <property type="match status" value="1"/>
</dbReference>
<dbReference type="PANTHER" id="PTHR12121:SF37">
    <property type="entry name" value="2',5'-PHOSPHODIESTERASE 12"/>
    <property type="match status" value="1"/>
</dbReference>
<dbReference type="InterPro" id="IPR036691">
    <property type="entry name" value="Endo/exonu/phosph_ase_sf"/>
</dbReference>
<dbReference type="EMBL" id="JAAGNN010000001">
    <property type="protein sequence ID" value="KAF4093941.1"/>
    <property type="molecule type" value="Genomic_DNA"/>
</dbReference>
<feature type="domain" description="2',5'-phosphodiesterase 12-like N-terminal" evidence="16">
    <location>
        <begin position="147"/>
        <end position="245"/>
    </location>
</feature>
<evidence type="ECO:0000313" key="18">
    <source>
        <dbReference type="Proteomes" id="UP000593565"/>
    </source>
</evidence>
<evidence type="ECO:0000256" key="8">
    <source>
        <dbReference type="ARBA" id="ARBA00022801"/>
    </source>
</evidence>
<comment type="cofactor">
    <cofactor evidence="1">
        <name>Mg(2+)</name>
        <dbReference type="ChEBI" id="CHEBI:18420"/>
    </cofactor>
</comment>
<evidence type="ECO:0000256" key="10">
    <source>
        <dbReference type="ARBA" id="ARBA00022842"/>
    </source>
</evidence>
<sequence>MSSRIIFPRLYLRYVWLQKRILVEENTLFRQFCSRMDRAVVRCVPSEPKLTISFTVAGVYRHMMREQTEELGKVLARISNSIIKAQSKGKKSKKSKDENTCADVAEPVVRLYFNGDLVAEDALNRDAWQDGALLQVGIAKYKVERNPPTFTTAQLPASVLAGFPVCPRLEIEFGDLRFCVFKWYKESSPNAHTRGEEDSWVEAGSDRVFTPSNMDVGLRLKLKCMPGNESRLGLEVELVTSSTVEAGPGVCMFDSRHLYTCKLTDDSTTRVVTYNILADIYSQTEFSKTVLYPYCAPYALELDYRQNLIKKELSGYNADIICLQEVDKGVFSDSLAPALDAFGMDGVFKVKEKQHEGLATFYRRSKFKLLSRHDVMLSEALKMDALHSVLLEKLSTNPVLKAKVVQRSTTLQVTVFQSICDPSKIVCVANTHLYWHPKGSNVRLIQMAVALNHLKKVMAEEHASTLIFCGDFNSTPSSGLFQLLSQGSIAEQHTDWASNGPEEHLQMELHSPFQLTSACGEPDYTNFVGGFNGCLDYVFIEPQALQVEQVIPLPSHEEVTTYQALPSVSHPSDHIALVCDLKWK</sequence>
<dbReference type="PANTHER" id="PTHR12121">
    <property type="entry name" value="CARBON CATABOLITE REPRESSOR PROTEIN 4"/>
    <property type="match status" value="1"/>
</dbReference>
<evidence type="ECO:0000256" key="3">
    <source>
        <dbReference type="ARBA" id="ARBA00010774"/>
    </source>
</evidence>
<dbReference type="GO" id="GO:0004535">
    <property type="term" value="F:poly(A)-specific ribonuclease activity"/>
    <property type="evidence" value="ECO:0007669"/>
    <property type="project" value="UniProtKB-ARBA"/>
</dbReference>
<dbReference type="Proteomes" id="UP000593565">
    <property type="component" value="Unassembled WGS sequence"/>
</dbReference>
<comment type="caution">
    <text evidence="17">The sequence shown here is derived from an EMBL/GenBank/DDBJ whole genome shotgun (WGS) entry which is preliminary data.</text>
</comment>
<gene>
    <name evidence="17" type="ORF">AMELA_G00007200</name>
</gene>
<evidence type="ECO:0000256" key="13">
    <source>
        <dbReference type="ARBA" id="ARBA00072755"/>
    </source>
</evidence>
<dbReference type="GO" id="GO:0005759">
    <property type="term" value="C:mitochondrial matrix"/>
    <property type="evidence" value="ECO:0007669"/>
    <property type="project" value="UniProtKB-SubCell"/>
</dbReference>
<evidence type="ECO:0000256" key="14">
    <source>
        <dbReference type="ARBA" id="ARBA00083541"/>
    </source>
</evidence>
<evidence type="ECO:0000256" key="5">
    <source>
        <dbReference type="ARBA" id="ARBA00022664"/>
    </source>
</evidence>
<keyword evidence="6" id="KW-0540">Nuclease</keyword>
<dbReference type="InterPro" id="IPR050410">
    <property type="entry name" value="CCR4/nocturin_mRNA_transcr"/>
</dbReference>
<evidence type="ECO:0000256" key="12">
    <source>
        <dbReference type="ARBA" id="ARBA00023128"/>
    </source>
</evidence>
<dbReference type="InterPro" id="IPR048821">
    <property type="entry name" value="PDE12-like_N"/>
</dbReference>
<dbReference type="SUPFAM" id="SSF56219">
    <property type="entry name" value="DNase I-like"/>
    <property type="match status" value="1"/>
</dbReference>
<comment type="similarity">
    <text evidence="3">Belongs to the CCR4/nocturin family.</text>
</comment>
<proteinExistence type="inferred from homology"/>
<evidence type="ECO:0000256" key="1">
    <source>
        <dbReference type="ARBA" id="ARBA00001946"/>
    </source>
</evidence>
<keyword evidence="8" id="KW-0378">Hydrolase</keyword>